<organism evidence="5 6">
    <name type="scientific">Halomonas elongata (strain ATCC 33173 / DSM 2581 / NBRC 15536 / NCIMB 2198 / 1H9)</name>
    <dbReference type="NCBI Taxonomy" id="768066"/>
    <lineage>
        <taxon>Bacteria</taxon>
        <taxon>Pseudomonadati</taxon>
        <taxon>Pseudomonadota</taxon>
        <taxon>Gammaproteobacteria</taxon>
        <taxon>Oceanospirillales</taxon>
        <taxon>Halomonadaceae</taxon>
        <taxon>Halomonas</taxon>
    </lineage>
</organism>
<dbReference type="Pfam" id="PF00005">
    <property type="entry name" value="ABC_tran"/>
    <property type="match status" value="1"/>
</dbReference>
<proteinExistence type="predicted"/>
<dbReference type="InterPro" id="IPR003439">
    <property type="entry name" value="ABC_transporter-like_ATP-bd"/>
</dbReference>
<dbReference type="GO" id="GO:0005524">
    <property type="term" value="F:ATP binding"/>
    <property type="evidence" value="ECO:0007669"/>
    <property type="project" value="UniProtKB-KW"/>
</dbReference>
<feature type="domain" description="ABC transporter" evidence="4">
    <location>
        <begin position="1"/>
        <end position="218"/>
    </location>
</feature>
<keyword evidence="2" id="KW-0547">Nucleotide-binding</keyword>
<dbReference type="Gene3D" id="3.40.50.300">
    <property type="entry name" value="P-loop containing nucleotide triphosphate hydrolases"/>
    <property type="match status" value="1"/>
</dbReference>
<evidence type="ECO:0000256" key="2">
    <source>
        <dbReference type="ARBA" id="ARBA00022741"/>
    </source>
</evidence>
<keyword evidence="1" id="KW-0813">Transport</keyword>
<dbReference type="InterPro" id="IPR027417">
    <property type="entry name" value="P-loop_NTPase"/>
</dbReference>
<keyword evidence="3 5" id="KW-0067">ATP-binding</keyword>
<evidence type="ECO:0000313" key="6">
    <source>
        <dbReference type="Proteomes" id="UP001322512"/>
    </source>
</evidence>
<reference evidence="5 6" key="1">
    <citation type="submission" date="2023-11" db="EMBL/GenBank/DDBJ databases">
        <title>MicrobeMod: A computational toolkit for identifying prokaryotic methylation and restriction-modification with nanopore sequencing.</title>
        <authorList>
            <person name="Crits-Christoph A."/>
            <person name="Kang S.C."/>
            <person name="Lee H."/>
            <person name="Ostrov N."/>
        </authorList>
    </citation>
    <scope>NUCLEOTIDE SEQUENCE [LARGE SCALE GENOMIC DNA]</scope>
    <source>
        <strain evidence="5 6">ATCC 33173</strain>
    </source>
</reference>
<gene>
    <name evidence="5" type="ORF">SR933_04455</name>
</gene>
<dbReference type="InterPro" id="IPR003593">
    <property type="entry name" value="AAA+_ATPase"/>
</dbReference>
<evidence type="ECO:0000313" key="5">
    <source>
        <dbReference type="EMBL" id="WPU48145.1"/>
    </source>
</evidence>
<accession>A0ABZ0TBI5</accession>
<dbReference type="EMBL" id="CP139472">
    <property type="protein sequence ID" value="WPU48145.1"/>
    <property type="molecule type" value="Genomic_DNA"/>
</dbReference>
<dbReference type="SMART" id="SM00382">
    <property type="entry name" value="AAA"/>
    <property type="match status" value="1"/>
</dbReference>
<dbReference type="RefSeq" id="WP_269902297.1">
    <property type="nucleotide sequence ID" value="NZ_CP139472.1"/>
</dbReference>
<evidence type="ECO:0000259" key="4">
    <source>
        <dbReference type="PROSITE" id="PS50893"/>
    </source>
</evidence>
<dbReference type="PROSITE" id="PS00211">
    <property type="entry name" value="ABC_TRANSPORTER_1"/>
    <property type="match status" value="1"/>
</dbReference>
<dbReference type="CDD" id="cd03225">
    <property type="entry name" value="ABC_cobalt_CbiO_domain1"/>
    <property type="match status" value="1"/>
</dbReference>
<evidence type="ECO:0000256" key="3">
    <source>
        <dbReference type="ARBA" id="ARBA00022840"/>
    </source>
</evidence>
<sequence length="246" mass="26926">MCPHSLSLERFAVGELSDVDLNLSPGEILCLSGASGSGKSRLLRALADLDPHAGEAWLDERAQSMTPAHEWRARVMLVPAESHWWADRVGDHLPRVAPADLETLGFTPDVLDWQVSRLSSGEKQRLALLRAVAREPEALLLDEPTANLDEATIRRVEAWLVERIRARGWPTLWVAHDTGQIARVADRHWCIRDGQLVGRSCRRSSAEGRPGRSGDAGLYPGRARLAGVAAFFRGEAASGAIARGRP</sequence>
<protein>
    <submittedName>
        <fullName evidence="5">ABC transporter ATP-binding protein</fullName>
    </submittedName>
</protein>
<dbReference type="InterPro" id="IPR015856">
    <property type="entry name" value="ABC_transpr_CbiO/EcfA_su"/>
</dbReference>
<dbReference type="PANTHER" id="PTHR43119">
    <property type="entry name" value="ABC TRANSPORT PROTEIN ATP-BINDING COMPONENT-RELATED"/>
    <property type="match status" value="1"/>
</dbReference>
<name>A0ABZ0TBI5_HALED</name>
<dbReference type="PROSITE" id="PS50893">
    <property type="entry name" value="ABC_TRANSPORTER_2"/>
    <property type="match status" value="1"/>
</dbReference>
<keyword evidence="6" id="KW-1185">Reference proteome</keyword>
<dbReference type="PANTHER" id="PTHR43119:SF1">
    <property type="entry name" value="ABC TRANSPORTER DOMAIN-CONTAINING PROTEIN"/>
    <property type="match status" value="1"/>
</dbReference>
<evidence type="ECO:0000256" key="1">
    <source>
        <dbReference type="ARBA" id="ARBA00022448"/>
    </source>
</evidence>
<dbReference type="Proteomes" id="UP001322512">
    <property type="component" value="Chromosome"/>
</dbReference>
<dbReference type="InterPro" id="IPR017871">
    <property type="entry name" value="ABC_transporter-like_CS"/>
</dbReference>
<dbReference type="SUPFAM" id="SSF52540">
    <property type="entry name" value="P-loop containing nucleoside triphosphate hydrolases"/>
    <property type="match status" value="1"/>
</dbReference>